<keyword evidence="3" id="KW-1185">Reference proteome</keyword>
<protein>
    <submittedName>
        <fullName evidence="2">Uncharacterized protein</fullName>
    </submittedName>
</protein>
<evidence type="ECO:0000256" key="1">
    <source>
        <dbReference type="SAM" id="MobiDB-lite"/>
    </source>
</evidence>
<gene>
    <name evidence="2" type="ORF">F0U60_29115</name>
</gene>
<dbReference type="Proteomes" id="UP001611383">
    <property type="component" value="Chromosome"/>
</dbReference>
<evidence type="ECO:0000313" key="2">
    <source>
        <dbReference type="EMBL" id="WNG47736.1"/>
    </source>
</evidence>
<dbReference type="RefSeq" id="WP_395804415.1">
    <property type="nucleotide sequence ID" value="NZ_CP043494.1"/>
</dbReference>
<name>A0ABY9WX65_9BACT</name>
<feature type="compositionally biased region" description="Basic and acidic residues" evidence="1">
    <location>
        <begin position="140"/>
        <end position="154"/>
    </location>
</feature>
<feature type="region of interest" description="Disordered" evidence="1">
    <location>
        <begin position="132"/>
        <end position="154"/>
    </location>
</feature>
<sequence length="154" mass="17432">MAAKKKRQAGQGKPARQGTAAEAKAYRIPPLEFDPFTPGLEHPEWVRQEFPTYVEHQHESLARSVRTLEHQGRTISITTTYEVRVGERLITLHIMVDEEGQLWSHLCPYLTFASALELVRHLLTRMPHLFEAAPSGPSTDPDHSDHEHTHGGAR</sequence>
<feature type="region of interest" description="Disordered" evidence="1">
    <location>
        <begin position="1"/>
        <end position="26"/>
    </location>
</feature>
<dbReference type="EMBL" id="CP043494">
    <property type="protein sequence ID" value="WNG47736.1"/>
    <property type="molecule type" value="Genomic_DNA"/>
</dbReference>
<evidence type="ECO:0000313" key="3">
    <source>
        <dbReference type="Proteomes" id="UP001611383"/>
    </source>
</evidence>
<accession>A0ABY9WX65</accession>
<organism evidence="2 3">
    <name type="scientific">Archangium minus</name>
    <dbReference type="NCBI Taxonomy" id="83450"/>
    <lineage>
        <taxon>Bacteria</taxon>
        <taxon>Pseudomonadati</taxon>
        <taxon>Myxococcota</taxon>
        <taxon>Myxococcia</taxon>
        <taxon>Myxococcales</taxon>
        <taxon>Cystobacterineae</taxon>
        <taxon>Archangiaceae</taxon>
        <taxon>Archangium</taxon>
    </lineage>
</organism>
<reference evidence="2 3" key="1">
    <citation type="submission" date="2019-08" db="EMBL/GenBank/DDBJ databases">
        <title>Archangium and Cystobacter genomes.</title>
        <authorList>
            <person name="Chen I.-C.K."/>
            <person name="Wielgoss S."/>
        </authorList>
    </citation>
    <scope>NUCLEOTIDE SEQUENCE [LARGE SCALE GENOMIC DNA]</scope>
    <source>
        <strain evidence="2 3">Cbm 6</strain>
    </source>
</reference>
<proteinExistence type="predicted"/>